<evidence type="ECO:0000259" key="1">
    <source>
        <dbReference type="Pfam" id="PF13460"/>
    </source>
</evidence>
<feature type="domain" description="NAD(P)-binding" evidence="1">
    <location>
        <begin position="6"/>
        <end position="183"/>
    </location>
</feature>
<organism evidence="2 3">
    <name type="scientific">Nonomuraea jabiensis</name>
    <dbReference type="NCBI Taxonomy" id="882448"/>
    <lineage>
        <taxon>Bacteria</taxon>
        <taxon>Bacillati</taxon>
        <taxon>Actinomycetota</taxon>
        <taxon>Actinomycetes</taxon>
        <taxon>Streptosporangiales</taxon>
        <taxon>Streptosporangiaceae</taxon>
        <taxon>Nonomuraea</taxon>
    </lineage>
</organism>
<accession>A0A7W9GI87</accession>
<proteinExistence type="predicted"/>
<protein>
    <submittedName>
        <fullName evidence="2">Uncharacterized protein YbjT (DUF2867 family)</fullName>
    </submittedName>
</protein>
<dbReference type="InterPro" id="IPR016040">
    <property type="entry name" value="NAD(P)-bd_dom"/>
</dbReference>
<dbReference type="SUPFAM" id="SSF51735">
    <property type="entry name" value="NAD(P)-binding Rossmann-fold domains"/>
    <property type="match status" value="1"/>
</dbReference>
<dbReference type="Pfam" id="PF13460">
    <property type="entry name" value="NAD_binding_10"/>
    <property type="match status" value="1"/>
</dbReference>
<dbReference type="Gene3D" id="3.40.50.720">
    <property type="entry name" value="NAD(P)-binding Rossmann-like Domain"/>
    <property type="match status" value="1"/>
</dbReference>
<dbReference type="EMBL" id="JACHMB010000001">
    <property type="protein sequence ID" value="MBB5784340.1"/>
    <property type="molecule type" value="Genomic_DNA"/>
</dbReference>
<comment type="caution">
    <text evidence="2">The sequence shown here is derived from an EMBL/GenBank/DDBJ whole genome shotgun (WGS) entry which is preliminary data.</text>
</comment>
<reference evidence="2 3" key="1">
    <citation type="submission" date="2020-08" db="EMBL/GenBank/DDBJ databases">
        <title>Sequencing the genomes of 1000 actinobacteria strains.</title>
        <authorList>
            <person name="Klenk H.-P."/>
        </authorList>
    </citation>
    <scope>NUCLEOTIDE SEQUENCE [LARGE SCALE GENOMIC DNA]</scope>
    <source>
        <strain evidence="2 3">DSM 45507</strain>
    </source>
</reference>
<dbReference type="Proteomes" id="UP000579153">
    <property type="component" value="Unassembled WGS sequence"/>
</dbReference>
<evidence type="ECO:0000313" key="2">
    <source>
        <dbReference type="EMBL" id="MBB5784340.1"/>
    </source>
</evidence>
<gene>
    <name evidence="2" type="ORF">HD596_011096</name>
</gene>
<dbReference type="InterPro" id="IPR051604">
    <property type="entry name" value="Ergot_Alk_Oxidoreductase"/>
</dbReference>
<sequence length="302" mass="31153">MILVTGATGSIGTHLVRLLQERGVAFKALVRDEGKGRALGCDVVTGDFDDPGSLAPAMAGVDRLFLNAGGAQPVDGEQPMVRQQKAAIDAARAAGVSRVVKVSVWGAHRGGRLAEGAHWEIEEYLKASGLGWSMLRPSGFMQNFITGTAPFTAEGKLLDGYGGAPVLYIDCHDIAACAAALLTGSGLTGSGGLGETYELTGPRALTHAEIARELSAVLGRTVEPAELSPDELAAWARDQGLPARFAEDLAELSRKVASGSLATTTTAVRDLTGREPRTFGDFLAANAEALRAGLTSVAGGAA</sequence>
<dbReference type="PANTHER" id="PTHR43162:SF1">
    <property type="entry name" value="PRESTALK A DIFFERENTIATION PROTEIN A"/>
    <property type="match status" value="1"/>
</dbReference>
<name>A0A7W9GI87_9ACTN</name>
<evidence type="ECO:0000313" key="3">
    <source>
        <dbReference type="Proteomes" id="UP000579153"/>
    </source>
</evidence>
<keyword evidence="3" id="KW-1185">Reference proteome</keyword>
<dbReference type="RefSeq" id="WP_185077299.1">
    <property type="nucleotide sequence ID" value="NZ_JACHMB010000001.1"/>
</dbReference>
<dbReference type="AlphaFoldDB" id="A0A7W9GI87"/>
<dbReference type="PANTHER" id="PTHR43162">
    <property type="match status" value="1"/>
</dbReference>
<dbReference type="InterPro" id="IPR036291">
    <property type="entry name" value="NAD(P)-bd_dom_sf"/>
</dbReference>
<dbReference type="Gene3D" id="3.90.25.10">
    <property type="entry name" value="UDP-galactose 4-epimerase, domain 1"/>
    <property type="match status" value="1"/>
</dbReference>